<proteinExistence type="predicted"/>
<evidence type="ECO:0000313" key="1">
    <source>
        <dbReference type="EMBL" id="JAD54763.1"/>
    </source>
</evidence>
<protein>
    <submittedName>
        <fullName evidence="1">Uncharacterized protein</fullName>
    </submittedName>
</protein>
<reference evidence="1" key="2">
    <citation type="journal article" date="2015" name="Data Brief">
        <title>Shoot transcriptome of the giant reed, Arundo donax.</title>
        <authorList>
            <person name="Barrero R.A."/>
            <person name="Guerrero F.D."/>
            <person name="Moolhuijzen P."/>
            <person name="Goolsby J.A."/>
            <person name="Tidwell J."/>
            <person name="Bellgard S.E."/>
            <person name="Bellgard M.I."/>
        </authorList>
    </citation>
    <scope>NUCLEOTIDE SEQUENCE</scope>
    <source>
        <tissue evidence="1">Shoot tissue taken approximately 20 cm above the soil surface</tissue>
    </source>
</reference>
<accession>A0A0A9AY04</accession>
<reference evidence="1" key="1">
    <citation type="submission" date="2014-09" db="EMBL/GenBank/DDBJ databases">
        <authorList>
            <person name="Magalhaes I.L.F."/>
            <person name="Oliveira U."/>
            <person name="Santos F.R."/>
            <person name="Vidigal T.H.D.A."/>
            <person name="Brescovit A.D."/>
            <person name="Santos A.J."/>
        </authorList>
    </citation>
    <scope>NUCLEOTIDE SEQUENCE</scope>
    <source>
        <tissue evidence="1">Shoot tissue taken approximately 20 cm above the soil surface</tissue>
    </source>
</reference>
<name>A0A0A9AY04_ARUDO</name>
<sequence length="20" mass="2359">MEMILDTWSCDTLQNPMARC</sequence>
<dbReference type="EMBL" id="GBRH01243132">
    <property type="protein sequence ID" value="JAD54763.1"/>
    <property type="molecule type" value="Transcribed_RNA"/>
</dbReference>
<dbReference type="AlphaFoldDB" id="A0A0A9AY04"/>
<organism evidence="1">
    <name type="scientific">Arundo donax</name>
    <name type="common">Giant reed</name>
    <name type="synonym">Donax arundinaceus</name>
    <dbReference type="NCBI Taxonomy" id="35708"/>
    <lineage>
        <taxon>Eukaryota</taxon>
        <taxon>Viridiplantae</taxon>
        <taxon>Streptophyta</taxon>
        <taxon>Embryophyta</taxon>
        <taxon>Tracheophyta</taxon>
        <taxon>Spermatophyta</taxon>
        <taxon>Magnoliopsida</taxon>
        <taxon>Liliopsida</taxon>
        <taxon>Poales</taxon>
        <taxon>Poaceae</taxon>
        <taxon>PACMAD clade</taxon>
        <taxon>Arundinoideae</taxon>
        <taxon>Arundineae</taxon>
        <taxon>Arundo</taxon>
    </lineage>
</organism>